<sequence>GDALRRVLEAIAGGILMQGGPGLMDPCEKDPVDALAGLSAQAREDITASAQHALRLVAFRQIHKVLGMDPLPPPKFSRNPLNRKRRRDASGGEGDVGDSADGKKTRRKRRQRPPRKTPPHPRSPSRLEEPPRDSRLPHILLLQLNCPFARSGT</sequence>
<dbReference type="GO" id="GO:0003727">
    <property type="term" value="F:single-stranded RNA binding"/>
    <property type="evidence" value="ECO:0007669"/>
    <property type="project" value="TreeGrafter"/>
</dbReference>
<dbReference type="PANTHER" id="PTHR45762">
    <property type="entry name" value="ZINC FINGER RNA-BINDING PROTEIN"/>
    <property type="match status" value="1"/>
</dbReference>
<feature type="region of interest" description="Disordered" evidence="1">
    <location>
        <begin position="67"/>
        <end position="138"/>
    </location>
</feature>
<dbReference type="InterPro" id="IPR006561">
    <property type="entry name" value="DZF_dom"/>
</dbReference>
<dbReference type="FunFam" id="1.10.1410.40:FF:000001">
    <property type="entry name" value="interleukin enhancer-binding factor 3 isoform X1"/>
    <property type="match status" value="1"/>
</dbReference>
<name>A0A1D2AI67_ORNBR</name>
<feature type="compositionally biased region" description="Basic residues" evidence="1">
    <location>
        <begin position="104"/>
        <end position="119"/>
    </location>
</feature>
<dbReference type="Pfam" id="PF20965">
    <property type="entry name" value="DZF_C"/>
    <property type="match status" value="1"/>
</dbReference>
<protein>
    <submittedName>
        <fullName evidence="3">Zinc finger rna bindin</fullName>
    </submittedName>
</protein>
<feature type="domain" description="DZF" evidence="2">
    <location>
        <begin position="1"/>
        <end position="109"/>
    </location>
</feature>
<dbReference type="Gene3D" id="1.10.1410.40">
    <property type="match status" value="1"/>
</dbReference>
<feature type="non-terminal residue" evidence="3">
    <location>
        <position position="153"/>
    </location>
</feature>
<dbReference type="AlphaFoldDB" id="A0A1D2AI67"/>
<organism evidence="3">
    <name type="scientific">Ornithodoros brasiliensis</name>
    <name type="common">Mouro tick</name>
    <dbReference type="NCBI Taxonomy" id="888526"/>
    <lineage>
        <taxon>Eukaryota</taxon>
        <taxon>Metazoa</taxon>
        <taxon>Ecdysozoa</taxon>
        <taxon>Arthropoda</taxon>
        <taxon>Chelicerata</taxon>
        <taxon>Arachnida</taxon>
        <taxon>Acari</taxon>
        <taxon>Parasitiformes</taxon>
        <taxon>Ixodida</taxon>
        <taxon>Ixodoidea</taxon>
        <taxon>Argasidae</taxon>
        <taxon>Ornithodorinae</taxon>
        <taxon>Ornithodoros</taxon>
    </lineage>
</organism>
<dbReference type="GO" id="GO:0071011">
    <property type="term" value="C:precatalytic spliceosome"/>
    <property type="evidence" value="ECO:0007669"/>
    <property type="project" value="TreeGrafter"/>
</dbReference>
<feature type="non-terminal residue" evidence="3">
    <location>
        <position position="1"/>
    </location>
</feature>
<dbReference type="GO" id="GO:0003725">
    <property type="term" value="F:double-stranded RNA binding"/>
    <property type="evidence" value="ECO:0007669"/>
    <property type="project" value="TreeGrafter"/>
</dbReference>
<reference evidence="3" key="1">
    <citation type="submission" date="2016-07" db="EMBL/GenBank/DDBJ databases">
        <title>Salivary Glands transcriptome analysis on engorged females of Ornithodoros brasiliensis (Acari:Argasidae).</title>
        <authorList>
            <person name="Simons S.M."/>
            <person name="Carvalho E."/>
            <person name="Junqueira-de-Azevedo I."/>
            <person name="Ho P.L."/>
            <person name="Giovanni D."/>
            <person name="Mendonca R."/>
            <person name="Onofrio V."/>
            <person name="Landulfo G."/>
            <person name="Ramirez D."/>
            <person name="Barros-Battesti D."/>
        </authorList>
    </citation>
    <scope>NUCLEOTIDE SEQUENCE</scope>
    <source>
        <strain evidence="3">Female</strain>
        <tissue evidence="3">Salivary gland</tissue>
    </source>
</reference>
<dbReference type="PANTHER" id="PTHR45762:SF3">
    <property type="entry name" value="ZINC-FINGER PROTEIN AT 72D, ISOFORM B"/>
    <property type="match status" value="1"/>
</dbReference>
<feature type="compositionally biased region" description="Basic and acidic residues" evidence="1">
    <location>
        <begin position="125"/>
        <end position="136"/>
    </location>
</feature>
<evidence type="ECO:0000259" key="2">
    <source>
        <dbReference type="PROSITE" id="PS51703"/>
    </source>
</evidence>
<dbReference type="PROSITE" id="PS51703">
    <property type="entry name" value="DZF"/>
    <property type="match status" value="1"/>
</dbReference>
<dbReference type="EMBL" id="GETE01000950">
    <property type="protein sequence ID" value="JAT78848.1"/>
    <property type="molecule type" value="Transcribed_RNA"/>
</dbReference>
<evidence type="ECO:0000313" key="3">
    <source>
        <dbReference type="EMBL" id="JAT78848.1"/>
    </source>
</evidence>
<accession>A0A1D2AI67</accession>
<evidence type="ECO:0000256" key="1">
    <source>
        <dbReference type="SAM" id="MobiDB-lite"/>
    </source>
</evidence>
<proteinExistence type="predicted"/>
<dbReference type="InterPro" id="IPR049402">
    <property type="entry name" value="DZF_dom_C"/>
</dbReference>